<accession>A0A819H8X3</accession>
<evidence type="ECO:0000313" key="11">
    <source>
        <dbReference type="Proteomes" id="UP000663874"/>
    </source>
</evidence>
<dbReference type="InterPro" id="IPR036837">
    <property type="entry name" value="Cation_efflux_CTD_sf"/>
</dbReference>
<feature type="region of interest" description="Disordered" evidence="6">
    <location>
        <begin position="1"/>
        <end position="24"/>
    </location>
</feature>
<evidence type="ECO:0000259" key="9">
    <source>
        <dbReference type="Pfam" id="PF16916"/>
    </source>
</evidence>
<feature type="transmembrane region" description="Helical" evidence="7">
    <location>
        <begin position="296"/>
        <end position="317"/>
    </location>
</feature>
<name>A0A819H8X3_9BILA</name>
<gene>
    <name evidence="10" type="ORF">FNK824_LOCUS20177</name>
</gene>
<dbReference type="SUPFAM" id="SSF161111">
    <property type="entry name" value="Cation efflux protein transmembrane domain-like"/>
    <property type="match status" value="1"/>
</dbReference>
<dbReference type="Pfam" id="PF16916">
    <property type="entry name" value="ZT_dimer"/>
    <property type="match status" value="1"/>
</dbReference>
<dbReference type="Proteomes" id="UP000663874">
    <property type="component" value="Unassembled WGS sequence"/>
</dbReference>
<evidence type="ECO:0000313" key="10">
    <source>
        <dbReference type="EMBL" id="CAF3893327.1"/>
    </source>
</evidence>
<dbReference type="InterPro" id="IPR050291">
    <property type="entry name" value="CDF_Transporter"/>
</dbReference>
<feature type="transmembrane region" description="Helical" evidence="7">
    <location>
        <begin position="182"/>
        <end position="200"/>
    </location>
</feature>
<feature type="domain" description="Cation efflux protein transmembrane" evidence="8">
    <location>
        <begin position="130"/>
        <end position="315"/>
    </location>
</feature>
<feature type="transmembrane region" description="Helical" evidence="7">
    <location>
        <begin position="271"/>
        <end position="290"/>
    </location>
</feature>
<evidence type="ECO:0000256" key="2">
    <source>
        <dbReference type="ARBA" id="ARBA00022448"/>
    </source>
</evidence>
<dbReference type="InterPro" id="IPR058533">
    <property type="entry name" value="Cation_efflux_TM"/>
</dbReference>
<sequence>MDNLESDEARVLPEKTRKKSSFSGNTLNLARPLRFLVNHQRSSKGNSNAAFVHQMDTMDESTFSISPPTYGNLEHIQSFKPLCKPDDKSLPKEVREFYEDQLELITSIEDILVPKSDEVIDHETAYEKRLAAVISKSLSVISSVVDSVVDLLTSLILIWTARKIKKRDAYKYPGGRTRLEPIAIVILSVIMCSASVQVIFESAGTLDQDIEYFTHQNNGSSTKTLPEINMSIVPIVAMVLTIVSKSILFVLCYRIKNPTMYALAEDSRNDVASNIVALACGLIASNALHGRIKKEAIVVDPAGGILISVYIIIAWILQANRQVRRLTGLTAEPSFLQRLTHVVYNYRPDIVTKIDFIQAVHHGTNFFVEVDIGLPASMPLAMAHDIGDKLQNQLEAIDDIERAFVHLDFEFSHKPTSEHKVV</sequence>
<organism evidence="10 11">
    <name type="scientific">Rotaria sordida</name>
    <dbReference type="NCBI Taxonomy" id="392033"/>
    <lineage>
        <taxon>Eukaryota</taxon>
        <taxon>Metazoa</taxon>
        <taxon>Spiralia</taxon>
        <taxon>Gnathifera</taxon>
        <taxon>Rotifera</taxon>
        <taxon>Eurotatoria</taxon>
        <taxon>Bdelloidea</taxon>
        <taxon>Philodinida</taxon>
        <taxon>Philodinidae</taxon>
        <taxon>Rotaria</taxon>
    </lineage>
</organism>
<dbReference type="Gene3D" id="3.30.70.1350">
    <property type="entry name" value="Cation efflux protein, cytoplasmic domain"/>
    <property type="match status" value="1"/>
</dbReference>
<evidence type="ECO:0000259" key="8">
    <source>
        <dbReference type="Pfam" id="PF01545"/>
    </source>
</evidence>
<feature type="domain" description="Cation efflux protein cytoplasmic" evidence="9">
    <location>
        <begin position="351"/>
        <end position="408"/>
    </location>
</feature>
<dbReference type="Pfam" id="PF01545">
    <property type="entry name" value="Cation_efflux"/>
    <property type="match status" value="1"/>
</dbReference>
<comment type="subcellular location">
    <subcellularLocation>
        <location evidence="1">Membrane</location>
        <topology evidence="1">Multi-pass membrane protein</topology>
    </subcellularLocation>
</comment>
<proteinExistence type="predicted"/>
<keyword evidence="4 7" id="KW-1133">Transmembrane helix</keyword>
<dbReference type="GO" id="GO:0008324">
    <property type="term" value="F:monoatomic cation transmembrane transporter activity"/>
    <property type="evidence" value="ECO:0007669"/>
    <property type="project" value="InterPro"/>
</dbReference>
<evidence type="ECO:0000256" key="6">
    <source>
        <dbReference type="SAM" id="MobiDB-lite"/>
    </source>
</evidence>
<dbReference type="InterPro" id="IPR027470">
    <property type="entry name" value="Cation_efflux_CTD"/>
</dbReference>
<reference evidence="10" key="1">
    <citation type="submission" date="2021-02" db="EMBL/GenBank/DDBJ databases">
        <authorList>
            <person name="Nowell W R."/>
        </authorList>
    </citation>
    <scope>NUCLEOTIDE SEQUENCE</scope>
</reference>
<dbReference type="SUPFAM" id="SSF160240">
    <property type="entry name" value="Cation efflux protein cytoplasmic domain-like"/>
    <property type="match status" value="1"/>
</dbReference>
<evidence type="ECO:0000256" key="5">
    <source>
        <dbReference type="ARBA" id="ARBA00023136"/>
    </source>
</evidence>
<evidence type="ECO:0000256" key="4">
    <source>
        <dbReference type="ARBA" id="ARBA00022989"/>
    </source>
</evidence>
<feature type="transmembrane region" description="Helical" evidence="7">
    <location>
        <begin position="228"/>
        <end position="251"/>
    </location>
</feature>
<protein>
    <recommendedName>
        <fullName evidence="12">Cation efflux protein cytoplasmic domain-containing protein</fullName>
    </recommendedName>
</protein>
<evidence type="ECO:0008006" key="12">
    <source>
        <dbReference type="Google" id="ProtNLM"/>
    </source>
</evidence>
<keyword evidence="2" id="KW-0813">Transport</keyword>
<feature type="transmembrane region" description="Helical" evidence="7">
    <location>
        <begin position="138"/>
        <end position="161"/>
    </location>
</feature>
<keyword evidence="5 7" id="KW-0472">Membrane</keyword>
<dbReference type="PANTHER" id="PTHR43840">
    <property type="entry name" value="MITOCHONDRIAL METAL TRANSPORTER 1-RELATED"/>
    <property type="match status" value="1"/>
</dbReference>
<dbReference type="InterPro" id="IPR027469">
    <property type="entry name" value="Cation_efflux_TMD_sf"/>
</dbReference>
<comment type="caution">
    <text evidence="10">The sequence shown here is derived from an EMBL/GenBank/DDBJ whole genome shotgun (WGS) entry which is preliminary data.</text>
</comment>
<dbReference type="Gene3D" id="1.20.1510.10">
    <property type="entry name" value="Cation efflux protein transmembrane domain"/>
    <property type="match status" value="1"/>
</dbReference>
<dbReference type="PANTHER" id="PTHR43840:SF13">
    <property type="entry name" value="CATION EFFLUX PROTEIN CYTOPLASMIC DOMAIN-CONTAINING PROTEIN"/>
    <property type="match status" value="1"/>
</dbReference>
<evidence type="ECO:0000256" key="1">
    <source>
        <dbReference type="ARBA" id="ARBA00004141"/>
    </source>
</evidence>
<evidence type="ECO:0000256" key="3">
    <source>
        <dbReference type="ARBA" id="ARBA00022692"/>
    </source>
</evidence>
<dbReference type="EMBL" id="CAJOBE010003657">
    <property type="protein sequence ID" value="CAF3893327.1"/>
    <property type="molecule type" value="Genomic_DNA"/>
</dbReference>
<dbReference type="GO" id="GO:0016020">
    <property type="term" value="C:membrane"/>
    <property type="evidence" value="ECO:0007669"/>
    <property type="project" value="UniProtKB-SubCell"/>
</dbReference>
<keyword evidence="3 7" id="KW-0812">Transmembrane</keyword>
<dbReference type="AlphaFoldDB" id="A0A819H8X3"/>
<evidence type="ECO:0000256" key="7">
    <source>
        <dbReference type="SAM" id="Phobius"/>
    </source>
</evidence>